<keyword evidence="1" id="KW-1133">Transmembrane helix</keyword>
<proteinExistence type="predicted"/>
<dbReference type="EMBL" id="LT598478">
    <property type="protein sequence ID" value="SCU81543.1"/>
    <property type="molecule type" value="Genomic_DNA"/>
</dbReference>
<organism evidence="2 3">
    <name type="scientific">Lachancea meyersii CBS 8951</name>
    <dbReference type="NCBI Taxonomy" id="1266667"/>
    <lineage>
        <taxon>Eukaryota</taxon>
        <taxon>Fungi</taxon>
        <taxon>Dikarya</taxon>
        <taxon>Ascomycota</taxon>
        <taxon>Saccharomycotina</taxon>
        <taxon>Saccharomycetes</taxon>
        <taxon>Saccharomycetales</taxon>
        <taxon>Saccharomycetaceae</taxon>
        <taxon>Lachancea</taxon>
    </lineage>
</organism>
<dbReference type="Proteomes" id="UP000191144">
    <property type="component" value="Chromosome B"/>
</dbReference>
<accession>A0A1G4IX65</accession>
<sequence>MVQKHEQKPGCRSYEWYHALICICACAFAVCRLLLVLVTGFVEVVSLPSCLDRKRTQVRNRETLLGLLRNINFLTFGYSRGLLLGTDVPNEAGDQERAREKSDDVILKGRTAVGKWSGDYHVVMWGGRMGGWKDRRKTGRKPPWLEAGD</sequence>
<keyword evidence="1" id="KW-0812">Transmembrane</keyword>
<evidence type="ECO:0000256" key="1">
    <source>
        <dbReference type="SAM" id="Phobius"/>
    </source>
</evidence>
<reference evidence="3" key="1">
    <citation type="submission" date="2016-03" db="EMBL/GenBank/DDBJ databases">
        <authorList>
            <person name="Devillers Hugo."/>
        </authorList>
    </citation>
    <scope>NUCLEOTIDE SEQUENCE [LARGE SCALE GENOMIC DNA]</scope>
</reference>
<name>A0A1G4IX65_9SACH</name>
<feature type="transmembrane region" description="Helical" evidence="1">
    <location>
        <begin position="16"/>
        <end position="45"/>
    </location>
</feature>
<gene>
    <name evidence="2" type="ORF">LAME_0B07580G</name>
</gene>
<keyword evidence="1" id="KW-0472">Membrane</keyword>
<protein>
    <submittedName>
        <fullName evidence="2">LAME_0B07580g1_1</fullName>
    </submittedName>
</protein>
<dbReference type="AlphaFoldDB" id="A0A1G4IX65"/>
<evidence type="ECO:0000313" key="2">
    <source>
        <dbReference type="EMBL" id="SCU81543.1"/>
    </source>
</evidence>
<keyword evidence="3" id="KW-1185">Reference proteome</keyword>
<evidence type="ECO:0000313" key="3">
    <source>
        <dbReference type="Proteomes" id="UP000191144"/>
    </source>
</evidence>